<accession>A0AAE2ZJF4</accession>
<evidence type="ECO:0000256" key="2">
    <source>
        <dbReference type="SAM" id="SignalP"/>
    </source>
</evidence>
<feature type="transmembrane region" description="Helical" evidence="1">
    <location>
        <begin position="349"/>
        <end position="380"/>
    </location>
</feature>
<evidence type="ECO:0000313" key="3">
    <source>
        <dbReference type="EMBL" id="MBW8635665.1"/>
    </source>
</evidence>
<name>A0AAE2ZJF4_9HYPH</name>
<gene>
    <name evidence="3" type="ORF">K1W69_00580</name>
</gene>
<keyword evidence="1" id="KW-0812">Transmembrane</keyword>
<keyword evidence="1" id="KW-0472">Membrane</keyword>
<dbReference type="AlphaFoldDB" id="A0AAE2ZJF4"/>
<keyword evidence="2" id="KW-0732">Signal</keyword>
<feature type="transmembrane region" description="Helical" evidence="1">
    <location>
        <begin position="303"/>
        <end position="328"/>
    </location>
</feature>
<reference evidence="3" key="1">
    <citation type="submission" date="2021-08" db="EMBL/GenBank/DDBJ databases">
        <title>Hoeflea bacterium WL0058 sp. nov., isolated from the sediment.</title>
        <authorList>
            <person name="Wang L."/>
            <person name="Zhang D."/>
        </authorList>
    </citation>
    <scope>NUCLEOTIDE SEQUENCE</scope>
    <source>
        <strain evidence="3">WL0058</strain>
    </source>
</reference>
<protein>
    <submittedName>
        <fullName evidence="3">Polymer-forming cytoskeletal protein</fullName>
    </submittedName>
</protein>
<feature type="transmembrane region" description="Helical" evidence="1">
    <location>
        <begin position="227"/>
        <end position="260"/>
    </location>
</feature>
<dbReference type="Proteomes" id="UP001196509">
    <property type="component" value="Unassembled WGS sequence"/>
</dbReference>
<feature type="transmembrane region" description="Helical" evidence="1">
    <location>
        <begin position="272"/>
        <end position="297"/>
    </location>
</feature>
<comment type="caution">
    <text evidence="3">The sequence shown here is derived from an EMBL/GenBank/DDBJ whole genome shotgun (WGS) entry which is preliminary data.</text>
</comment>
<keyword evidence="1" id="KW-1133">Transmembrane helix</keyword>
<keyword evidence="4" id="KW-1185">Reference proteome</keyword>
<evidence type="ECO:0000313" key="4">
    <source>
        <dbReference type="Proteomes" id="UP001196509"/>
    </source>
</evidence>
<organism evidence="3 4">
    <name type="scientific">Flavimaribacter sediminis</name>
    <dbReference type="NCBI Taxonomy" id="2865987"/>
    <lineage>
        <taxon>Bacteria</taxon>
        <taxon>Pseudomonadati</taxon>
        <taxon>Pseudomonadota</taxon>
        <taxon>Alphaproteobacteria</taxon>
        <taxon>Hyphomicrobiales</taxon>
        <taxon>Rhizobiaceae</taxon>
        <taxon>Flavimaribacter</taxon>
    </lineage>
</organism>
<evidence type="ECO:0000256" key="1">
    <source>
        <dbReference type="SAM" id="Phobius"/>
    </source>
</evidence>
<sequence length="393" mass="40506">MVTEKSIRMSHRAMSAALVLLLALFSLFATAAVGQHLRDGRNVVLEGDLTGVQFTGGETVLIKANIADDLFAAGRYVTLEDATAGNTYIAAFEVDQRSGAVGDLVAMAHTVIISGSVEDDLLSAARMIRIASSATIGGDARLAAENMDIGGKIAGNLRAAAKSVTISGEVAGTVDLLAQKIVIGPNAVINGDVTYRSEVEPEIAEGAKISGSVTKVESNLPEMRSIIGAIIGIVIGLLIGWVVAFLVLTAILAWAFVGYFSIAANRLVDRPWASLGIGIAILIVGAVLSLLLFISIVGIPLGVALFVAIGIVKLFGSVTVSACVGLYLRGLLRRSAPPPSTAGRTGWTVIGAVILGLVMLIPFVGVVITGLAVVAGAGAASVEAWRRLRLTTV</sequence>
<feature type="signal peptide" evidence="2">
    <location>
        <begin position="1"/>
        <end position="31"/>
    </location>
</feature>
<proteinExistence type="predicted"/>
<dbReference type="RefSeq" id="WP_220226394.1">
    <property type="nucleotide sequence ID" value="NZ_JAICBX010000001.1"/>
</dbReference>
<feature type="chain" id="PRO_5042107345" evidence="2">
    <location>
        <begin position="32"/>
        <end position="393"/>
    </location>
</feature>
<dbReference type="EMBL" id="JAICBX010000001">
    <property type="protein sequence ID" value="MBW8635665.1"/>
    <property type="molecule type" value="Genomic_DNA"/>
</dbReference>